<evidence type="ECO:0000259" key="1">
    <source>
        <dbReference type="Pfam" id="PF00156"/>
    </source>
</evidence>
<dbReference type="InterPro" id="IPR029057">
    <property type="entry name" value="PRTase-like"/>
</dbReference>
<dbReference type="GO" id="GO:0016740">
    <property type="term" value="F:transferase activity"/>
    <property type="evidence" value="ECO:0007669"/>
    <property type="project" value="UniProtKB-KW"/>
</dbReference>
<gene>
    <name evidence="2" type="ORF">ASZ90_013595</name>
</gene>
<sequence>MLFMDRSQAGKALAGALDGFIGQDSVVYALPRGGVVLGYEVARHLDAPMDLLITRKIGYPGSRECAVCAISEDGEMICDSLGASRLDPAWLGVRAEEEMEEANRRRRAYLEGRPPLNAGGKVAIVVDDGMATGLTVLLAIMVLKKQHPKSIVVAVPVSSMEAAEKIRREADELVALDVPPDFCSVSEHYEEFAQLEDEDVIRLLRAAEKRE</sequence>
<dbReference type="Gene3D" id="3.40.50.2020">
    <property type="match status" value="1"/>
</dbReference>
<dbReference type="CDD" id="cd06223">
    <property type="entry name" value="PRTases_typeI"/>
    <property type="match status" value="1"/>
</dbReference>
<proteinExistence type="predicted"/>
<comment type="caution">
    <text evidence="2">The sequence shown here is derived from an EMBL/GenBank/DDBJ whole genome shotgun (WGS) entry which is preliminary data.</text>
</comment>
<dbReference type="SUPFAM" id="SSF53271">
    <property type="entry name" value="PRTase-like"/>
    <property type="match status" value="1"/>
</dbReference>
<protein>
    <submittedName>
        <fullName evidence="2">Phosphoribosyl transferase domain protein</fullName>
    </submittedName>
</protein>
<evidence type="ECO:0000313" key="2">
    <source>
        <dbReference type="EMBL" id="KUG16737.1"/>
    </source>
</evidence>
<keyword evidence="2" id="KW-0808">Transferase</keyword>
<dbReference type="AlphaFoldDB" id="A0A0W8F7A8"/>
<dbReference type="EMBL" id="LNQE01001482">
    <property type="protein sequence ID" value="KUG16737.1"/>
    <property type="molecule type" value="Genomic_DNA"/>
</dbReference>
<dbReference type="InterPro" id="IPR000836">
    <property type="entry name" value="PRTase_dom"/>
</dbReference>
<feature type="domain" description="Phosphoribosyltransferase" evidence="1">
    <location>
        <begin position="21"/>
        <end position="173"/>
    </location>
</feature>
<dbReference type="Pfam" id="PF00156">
    <property type="entry name" value="Pribosyltran"/>
    <property type="match status" value="1"/>
</dbReference>
<reference evidence="2" key="1">
    <citation type="journal article" date="2015" name="Proc. Natl. Acad. Sci. U.S.A.">
        <title>Networks of energetic and metabolic interactions define dynamics in microbial communities.</title>
        <authorList>
            <person name="Embree M."/>
            <person name="Liu J.K."/>
            <person name="Al-Bassam M.M."/>
            <person name="Zengler K."/>
        </authorList>
    </citation>
    <scope>NUCLEOTIDE SEQUENCE</scope>
</reference>
<name>A0A0W8F7A8_9ZZZZ</name>
<organism evidence="2">
    <name type="scientific">hydrocarbon metagenome</name>
    <dbReference type="NCBI Taxonomy" id="938273"/>
    <lineage>
        <taxon>unclassified sequences</taxon>
        <taxon>metagenomes</taxon>
        <taxon>ecological metagenomes</taxon>
    </lineage>
</organism>
<dbReference type="Gene3D" id="3.30.1310.20">
    <property type="entry name" value="PRTase-like"/>
    <property type="match status" value="1"/>
</dbReference>
<accession>A0A0W8F7A8</accession>